<gene>
    <name evidence="1" type="ORF">QEZ52_10445</name>
</gene>
<sequence length="359" mass="41128">MSNVIRLNVPSQRQSKRDRRAALIASFAQHRRFGDDVFWLKENAELLNILECTGQTLDEDALAPHQGFYAQVEKRMGFFPQYYRFLLSICLDLEDLGLTGTKGEALAAWIDRQGLAEAELSDLQRAEARRLLARRGVTALEWDTSLTDRLHRFVNRSETFAMPNKKAAYELTHIVFYLSEYGRRDPQLDQAAVTSLEYAGILAYLDQNADLLAEICVALRYAGKTPSQIWEDWLERETHRFTVSTGPQVSPQDDYHDYFVCNWLMSVSDRDSFTKPAEFDKMSFARAAPYAAPLRDMSETMFKLEDQRSDDWQVMRPHVENALSEIGHDILTEAQMSSDKFESFFAGFARTSMQGGVLL</sequence>
<keyword evidence="2" id="KW-1185">Reference proteome</keyword>
<dbReference type="Proteomes" id="UP001623232">
    <property type="component" value="Chromosome"/>
</dbReference>
<reference evidence="1 2" key="1">
    <citation type="submission" date="2023-04" db="EMBL/GenBank/DDBJ databases">
        <title>Complete genome sequence of Alisedimentitalea scapharcae.</title>
        <authorList>
            <person name="Rong J.-C."/>
            <person name="Yi M.-L."/>
            <person name="Zhao Q."/>
        </authorList>
    </citation>
    <scope>NUCLEOTIDE SEQUENCE [LARGE SCALE GENOMIC DNA]</scope>
    <source>
        <strain evidence="1 2">KCTC 42119</strain>
    </source>
</reference>
<protein>
    <submittedName>
        <fullName evidence="1">Uncharacterized protein</fullName>
    </submittedName>
</protein>
<dbReference type="InterPro" id="IPR054197">
    <property type="entry name" value="DUF6902"/>
</dbReference>
<accession>A0ABZ2XZY6</accession>
<proteinExistence type="predicted"/>
<dbReference type="RefSeq" id="WP_406650255.1">
    <property type="nucleotide sequence ID" value="NZ_CP123584.1"/>
</dbReference>
<organism evidence="1 2">
    <name type="scientific">Aliisedimentitalea scapharcae</name>
    <dbReference type="NCBI Taxonomy" id="1524259"/>
    <lineage>
        <taxon>Bacteria</taxon>
        <taxon>Pseudomonadati</taxon>
        <taxon>Pseudomonadota</taxon>
        <taxon>Alphaproteobacteria</taxon>
        <taxon>Rhodobacterales</taxon>
        <taxon>Roseobacteraceae</taxon>
        <taxon>Aliisedimentitalea</taxon>
    </lineage>
</organism>
<evidence type="ECO:0000313" key="2">
    <source>
        <dbReference type="Proteomes" id="UP001623232"/>
    </source>
</evidence>
<dbReference type="Pfam" id="PF21843">
    <property type="entry name" value="DUF6902"/>
    <property type="match status" value="1"/>
</dbReference>
<evidence type="ECO:0000313" key="1">
    <source>
        <dbReference type="EMBL" id="WZK90939.1"/>
    </source>
</evidence>
<name>A0ABZ2XZY6_9RHOB</name>
<dbReference type="EMBL" id="CP123584">
    <property type="protein sequence ID" value="WZK90939.1"/>
    <property type="molecule type" value="Genomic_DNA"/>
</dbReference>